<dbReference type="Proteomes" id="UP001497623">
    <property type="component" value="Unassembled WGS sequence"/>
</dbReference>
<dbReference type="HAMAP" id="MF_03057">
    <property type="entry name" value="SDHAF2"/>
    <property type="match status" value="1"/>
</dbReference>
<evidence type="ECO:0000256" key="4">
    <source>
        <dbReference type="HAMAP-Rule" id="MF_03057"/>
    </source>
</evidence>
<comment type="similarity">
    <text evidence="4">Belongs to the SDHAF2 family.</text>
</comment>
<keyword evidence="6" id="KW-1185">Reference proteome</keyword>
<gene>
    <name evidence="5" type="ORF">MNOR_LOCUS11618</name>
</gene>
<evidence type="ECO:0000256" key="3">
    <source>
        <dbReference type="ARBA" id="ARBA00023186"/>
    </source>
</evidence>
<evidence type="ECO:0000313" key="5">
    <source>
        <dbReference type="EMBL" id="CAL4081734.1"/>
    </source>
</evidence>
<dbReference type="Pfam" id="PF03937">
    <property type="entry name" value="Sdh5"/>
    <property type="match status" value="1"/>
</dbReference>
<comment type="function">
    <text evidence="4">Plays an essential role in the assembly of succinate dehydrogenase (SDH), an enzyme complex (also referred to as respiratory complex II) that is a component of both the tricarboxylic acid (TCA) cycle and the mitochondrial electron transport chain, and which couples the oxidation of succinate to fumarate with the reduction of ubiquinone (coenzyme Q) to ubiquinol. Required for flavinylation (covalent attachment of FAD) of the flavoprotein subunit of the SDH catalytic dimer.</text>
</comment>
<dbReference type="InterPro" id="IPR036714">
    <property type="entry name" value="SDH_sf"/>
</dbReference>
<organism evidence="5 6">
    <name type="scientific">Meganyctiphanes norvegica</name>
    <name type="common">Northern krill</name>
    <name type="synonym">Thysanopoda norvegica</name>
    <dbReference type="NCBI Taxonomy" id="48144"/>
    <lineage>
        <taxon>Eukaryota</taxon>
        <taxon>Metazoa</taxon>
        <taxon>Ecdysozoa</taxon>
        <taxon>Arthropoda</taxon>
        <taxon>Crustacea</taxon>
        <taxon>Multicrustacea</taxon>
        <taxon>Malacostraca</taxon>
        <taxon>Eumalacostraca</taxon>
        <taxon>Eucarida</taxon>
        <taxon>Euphausiacea</taxon>
        <taxon>Euphausiidae</taxon>
        <taxon>Meganyctiphanes</taxon>
    </lineage>
</organism>
<comment type="subcellular location">
    <subcellularLocation>
        <location evidence="1 4">Mitochondrion matrix</location>
    </subcellularLocation>
</comment>
<evidence type="ECO:0000256" key="2">
    <source>
        <dbReference type="ARBA" id="ARBA00023128"/>
    </source>
</evidence>
<dbReference type="SUPFAM" id="SSF109910">
    <property type="entry name" value="YgfY-like"/>
    <property type="match status" value="1"/>
</dbReference>
<dbReference type="PANTHER" id="PTHR12469:SF2">
    <property type="entry name" value="SUCCINATE DEHYDROGENASE ASSEMBLY FACTOR 2, MITOCHONDRIAL"/>
    <property type="match status" value="1"/>
</dbReference>
<dbReference type="GO" id="GO:0006121">
    <property type="term" value="P:mitochondrial electron transport, succinate to ubiquinone"/>
    <property type="evidence" value="ECO:0007669"/>
    <property type="project" value="UniProtKB-UniRule"/>
</dbReference>
<proteinExistence type="inferred from homology"/>
<sequence>MAATGRACARSFNSLRQTYLAKPISATSIRWCSTDKWDGKPSPAVSTNITEPIAHWLTDDKSLNAEMYPAPEHIIEPHIPPYIEKVGEPLHMKRARLVYQSRKRGMLENGLILSTFAKKYLNNFTEIQLNTYDKLINLPSNDWEIFYWATGVKQTPVEFESDVMTLLKDFVKNEKRENRTFQPDLH</sequence>
<name>A0AAV2QFV1_MEGNR</name>
<dbReference type="Gene3D" id="1.10.150.250">
    <property type="entry name" value="Flavinator of succinate dehydrogenase"/>
    <property type="match status" value="1"/>
</dbReference>
<evidence type="ECO:0000313" key="6">
    <source>
        <dbReference type="Proteomes" id="UP001497623"/>
    </source>
</evidence>
<dbReference type="InterPro" id="IPR028882">
    <property type="entry name" value="SDHAF2"/>
</dbReference>
<dbReference type="PANTHER" id="PTHR12469">
    <property type="entry name" value="PROTEIN EMI5 HOMOLOG, MITOCHONDRIAL"/>
    <property type="match status" value="1"/>
</dbReference>
<dbReference type="EMBL" id="CAXKWB010006157">
    <property type="protein sequence ID" value="CAL4081734.1"/>
    <property type="molecule type" value="Genomic_DNA"/>
</dbReference>
<protein>
    <recommendedName>
        <fullName evidence="4">Succinate dehydrogenase assembly factor 2, mitochondrial</fullName>
        <shortName evidence="4">SDH assembly factor 2</shortName>
        <shortName evidence="4">SDHAF2</shortName>
    </recommendedName>
</protein>
<keyword evidence="2 4" id="KW-0496">Mitochondrion</keyword>
<dbReference type="GO" id="GO:0006099">
    <property type="term" value="P:tricarboxylic acid cycle"/>
    <property type="evidence" value="ECO:0007669"/>
    <property type="project" value="TreeGrafter"/>
</dbReference>
<dbReference type="GO" id="GO:0005759">
    <property type="term" value="C:mitochondrial matrix"/>
    <property type="evidence" value="ECO:0007669"/>
    <property type="project" value="UniProtKB-SubCell"/>
</dbReference>
<dbReference type="GO" id="GO:0034553">
    <property type="term" value="P:mitochondrial respiratory chain complex II assembly"/>
    <property type="evidence" value="ECO:0007669"/>
    <property type="project" value="TreeGrafter"/>
</dbReference>
<accession>A0AAV2QFV1</accession>
<comment type="caution">
    <text evidence="5">The sequence shown here is derived from an EMBL/GenBank/DDBJ whole genome shotgun (WGS) entry which is preliminary data.</text>
</comment>
<dbReference type="InterPro" id="IPR005631">
    <property type="entry name" value="SDH"/>
</dbReference>
<keyword evidence="3 4" id="KW-0143">Chaperone</keyword>
<reference evidence="5 6" key="1">
    <citation type="submission" date="2024-05" db="EMBL/GenBank/DDBJ databases">
        <authorList>
            <person name="Wallberg A."/>
        </authorList>
    </citation>
    <scope>NUCLEOTIDE SEQUENCE [LARGE SCALE GENOMIC DNA]</scope>
</reference>
<dbReference type="FunFam" id="1.10.150.250:FF:000002">
    <property type="entry name" value="Succinate dehydrogenase assembly factor 2, mitochondrial"/>
    <property type="match status" value="1"/>
</dbReference>
<comment type="subunit">
    <text evidence="4">Interacts with the flavoprotein subunit within the SDH catalytic dimer.</text>
</comment>
<dbReference type="AlphaFoldDB" id="A0AAV2QFV1"/>
<evidence type="ECO:0000256" key="1">
    <source>
        <dbReference type="ARBA" id="ARBA00004305"/>
    </source>
</evidence>